<dbReference type="SMART" id="SM00487">
    <property type="entry name" value="DEXDc"/>
    <property type="match status" value="1"/>
</dbReference>
<dbReference type="PANTHER" id="PTHR13710">
    <property type="entry name" value="DNA HELICASE RECQ FAMILY MEMBER"/>
    <property type="match status" value="1"/>
</dbReference>
<dbReference type="Pfam" id="PF00271">
    <property type="entry name" value="Helicase_C"/>
    <property type="match status" value="1"/>
</dbReference>
<dbReference type="Gene3D" id="3.40.50.300">
    <property type="entry name" value="P-loop containing nucleotide triphosphate hydrolases"/>
    <property type="match status" value="2"/>
</dbReference>
<dbReference type="Pfam" id="PF00270">
    <property type="entry name" value="DEAD"/>
    <property type="match status" value="1"/>
</dbReference>
<accession>A0A8H5C6Y2</accession>
<feature type="domain" description="Helicase C-terminal" evidence="7">
    <location>
        <begin position="214"/>
        <end position="367"/>
    </location>
</feature>
<dbReference type="InterPro" id="IPR011545">
    <property type="entry name" value="DEAD/DEAH_box_helicase_dom"/>
</dbReference>
<protein>
    <recommendedName>
        <fullName evidence="5">DNA 3'-5' helicase</fullName>
        <ecNumber evidence="5">5.6.2.4</ecNumber>
    </recommendedName>
</protein>
<dbReference type="Proteomes" id="UP000518752">
    <property type="component" value="Unassembled WGS sequence"/>
</dbReference>
<dbReference type="PROSITE" id="PS51192">
    <property type="entry name" value="HELICASE_ATP_BIND_1"/>
    <property type="match status" value="1"/>
</dbReference>
<dbReference type="GO" id="GO:0005524">
    <property type="term" value="F:ATP binding"/>
    <property type="evidence" value="ECO:0007669"/>
    <property type="project" value="UniProtKB-KW"/>
</dbReference>
<feature type="domain" description="Helicase ATP-binding" evidence="6">
    <location>
        <begin position="30"/>
        <end position="190"/>
    </location>
</feature>
<proteinExistence type="inferred from homology"/>
<evidence type="ECO:0000256" key="4">
    <source>
        <dbReference type="ARBA" id="ARBA00034617"/>
    </source>
</evidence>
<evidence type="ECO:0000313" key="8">
    <source>
        <dbReference type="EMBL" id="KAF5336274.1"/>
    </source>
</evidence>
<dbReference type="GO" id="GO:0003676">
    <property type="term" value="F:nucleic acid binding"/>
    <property type="evidence" value="ECO:0007669"/>
    <property type="project" value="InterPro"/>
</dbReference>
<reference evidence="8 9" key="1">
    <citation type="journal article" date="2020" name="ISME J.">
        <title>Uncovering the hidden diversity of litter-decomposition mechanisms in mushroom-forming fungi.</title>
        <authorList>
            <person name="Floudas D."/>
            <person name="Bentzer J."/>
            <person name="Ahren D."/>
            <person name="Johansson T."/>
            <person name="Persson P."/>
            <person name="Tunlid A."/>
        </authorList>
    </citation>
    <scope>NUCLEOTIDE SEQUENCE [LARGE SCALE GENOMIC DNA]</scope>
    <source>
        <strain evidence="8 9">CBS 406.79</strain>
    </source>
</reference>
<keyword evidence="3" id="KW-0067">ATP-binding</keyword>
<gene>
    <name evidence="8" type="ORF">D9757_015535</name>
</gene>
<dbReference type="InterPro" id="IPR014001">
    <property type="entry name" value="Helicase_ATP-bd"/>
</dbReference>
<dbReference type="GO" id="GO:0000724">
    <property type="term" value="P:double-strand break repair via homologous recombination"/>
    <property type="evidence" value="ECO:0007669"/>
    <property type="project" value="TreeGrafter"/>
</dbReference>
<dbReference type="GO" id="GO:0009378">
    <property type="term" value="F:four-way junction helicase activity"/>
    <property type="evidence" value="ECO:0007669"/>
    <property type="project" value="TreeGrafter"/>
</dbReference>
<dbReference type="OrthoDB" id="3151137at2759"/>
<evidence type="ECO:0000259" key="7">
    <source>
        <dbReference type="PROSITE" id="PS51194"/>
    </source>
</evidence>
<dbReference type="PROSITE" id="PS51194">
    <property type="entry name" value="HELICASE_CTER"/>
    <property type="match status" value="1"/>
</dbReference>
<comment type="catalytic activity">
    <reaction evidence="4">
        <text>Couples ATP hydrolysis with the unwinding of duplex DNA by translocating in the 3'-5' direction.</text>
        <dbReference type="EC" id="5.6.2.4"/>
    </reaction>
</comment>
<evidence type="ECO:0000259" key="6">
    <source>
        <dbReference type="PROSITE" id="PS51192"/>
    </source>
</evidence>
<sequence length="603" mass="67443">MEKQALDQLRHVLRNPNAYWSSDSQRFGVLGALDGSSDVLVISATGSGKTMIAIIAALLNPAEITVMVIPLRQLQNDYRLRLESMGVPFFNYTSAENQIPSSTSLLLVSWDMAVSPQFRSALRVVHETQKVGRFVCDEVHLPILDSDFRASLRYSSELRCVPAPIVGMTATGPPPSISIIADRLGLLHKFTLVRGPTDRPELVYCIEPIYKWADLVQRVVELVTTSTSILTEPEDRILIFVRLVKHGEELAQELGCELYTGKSAITPDRLQVYEDWTAGINKVLVGTSALIAGNDYRHIRMVIFAGTCPDTSSLIQGFGRAGRDGKPAYCHLLPDRSFSPFQPKDKGVDSVGFGLASRLAKNTTKLCIRFQLTRFSDGYGIFCKDSRHRHLCSNCEYEKTNPKPAAATHTRAITSISLPIHEQLAVRTSPSIGAPRTFESAVGTADLQRTQRIAPAQHVVDALERGFSLFQEKCTACDNDWHEIEECNRNQAKMIQRGVRYSKPTGQQKDTYGSVCYHCHLPQLPGDIIHPEFGKKEDCQHPHFMLGIAVKVKRDPELYANAKRDLKINATSYEEWLSQRCIQDPTFITNFVHLSVWYLTQIP</sequence>
<dbReference type="InterPro" id="IPR027417">
    <property type="entry name" value="P-loop_NTPase"/>
</dbReference>
<dbReference type="GO" id="GO:0043138">
    <property type="term" value="F:3'-5' DNA helicase activity"/>
    <property type="evidence" value="ECO:0007669"/>
    <property type="project" value="UniProtKB-EC"/>
</dbReference>
<comment type="similarity">
    <text evidence="1">Belongs to the helicase family. RecQ subfamily.</text>
</comment>
<dbReference type="InterPro" id="IPR001650">
    <property type="entry name" value="Helicase_C-like"/>
</dbReference>
<comment type="caution">
    <text evidence="8">The sequence shown here is derived from an EMBL/GenBank/DDBJ whole genome shotgun (WGS) entry which is preliminary data.</text>
</comment>
<dbReference type="PANTHER" id="PTHR13710:SF154">
    <property type="entry name" value="RECQ HELICASE, PUTATIVE (AFU_ORTHOLOGUE AFUA_6G14720)-RELATED"/>
    <property type="match status" value="1"/>
</dbReference>
<keyword evidence="9" id="KW-1185">Reference proteome</keyword>
<dbReference type="AlphaFoldDB" id="A0A8H5C6Y2"/>
<dbReference type="EC" id="5.6.2.4" evidence="5"/>
<organism evidence="8 9">
    <name type="scientific">Collybiopsis confluens</name>
    <dbReference type="NCBI Taxonomy" id="2823264"/>
    <lineage>
        <taxon>Eukaryota</taxon>
        <taxon>Fungi</taxon>
        <taxon>Dikarya</taxon>
        <taxon>Basidiomycota</taxon>
        <taxon>Agaricomycotina</taxon>
        <taxon>Agaricomycetes</taxon>
        <taxon>Agaricomycetidae</taxon>
        <taxon>Agaricales</taxon>
        <taxon>Marasmiineae</taxon>
        <taxon>Omphalotaceae</taxon>
        <taxon>Collybiopsis</taxon>
    </lineage>
</organism>
<keyword evidence="2" id="KW-0547">Nucleotide-binding</keyword>
<evidence type="ECO:0000256" key="5">
    <source>
        <dbReference type="ARBA" id="ARBA00034808"/>
    </source>
</evidence>
<dbReference type="GO" id="GO:0005694">
    <property type="term" value="C:chromosome"/>
    <property type="evidence" value="ECO:0007669"/>
    <property type="project" value="TreeGrafter"/>
</dbReference>
<evidence type="ECO:0000256" key="3">
    <source>
        <dbReference type="ARBA" id="ARBA00022840"/>
    </source>
</evidence>
<evidence type="ECO:0000313" key="9">
    <source>
        <dbReference type="Proteomes" id="UP000518752"/>
    </source>
</evidence>
<dbReference type="EMBL" id="JAACJN010000647">
    <property type="protein sequence ID" value="KAF5336274.1"/>
    <property type="molecule type" value="Genomic_DNA"/>
</dbReference>
<evidence type="ECO:0000256" key="1">
    <source>
        <dbReference type="ARBA" id="ARBA00005446"/>
    </source>
</evidence>
<evidence type="ECO:0000256" key="2">
    <source>
        <dbReference type="ARBA" id="ARBA00022741"/>
    </source>
</evidence>
<dbReference type="SUPFAM" id="SSF52540">
    <property type="entry name" value="P-loop containing nucleoside triphosphate hydrolases"/>
    <property type="match status" value="1"/>
</dbReference>
<name>A0A8H5C6Y2_9AGAR</name>
<dbReference type="GO" id="GO:0005737">
    <property type="term" value="C:cytoplasm"/>
    <property type="evidence" value="ECO:0007669"/>
    <property type="project" value="TreeGrafter"/>
</dbReference>
<dbReference type="SMART" id="SM00490">
    <property type="entry name" value="HELICc"/>
    <property type="match status" value="1"/>
</dbReference>